<evidence type="ECO:0000313" key="3">
    <source>
        <dbReference type="Proteomes" id="UP000184600"/>
    </source>
</evidence>
<dbReference type="SMART" id="SM00421">
    <property type="entry name" value="HTH_LUXR"/>
    <property type="match status" value="1"/>
</dbReference>
<dbReference type="RefSeq" id="WP_073580699.1">
    <property type="nucleotide sequence ID" value="NZ_AP024897.1"/>
</dbReference>
<dbReference type="GO" id="GO:0006355">
    <property type="term" value="P:regulation of DNA-templated transcription"/>
    <property type="evidence" value="ECO:0007669"/>
    <property type="project" value="InterPro"/>
</dbReference>
<gene>
    <name evidence="2" type="ORF">VQ7734_01303</name>
</gene>
<evidence type="ECO:0000259" key="1">
    <source>
        <dbReference type="PROSITE" id="PS50043"/>
    </source>
</evidence>
<dbReference type="SUPFAM" id="SSF46894">
    <property type="entry name" value="C-terminal effector domain of the bipartite response regulators"/>
    <property type="match status" value="1"/>
</dbReference>
<dbReference type="GO" id="GO:0003677">
    <property type="term" value="F:DNA binding"/>
    <property type="evidence" value="ECO:0007669"/>
    <property type="project" value="InterPro"/>
</dbReference>
<dbReference type="InterPro" id="IPR000792">
    <property type="entry name" value="Tscrpt_reg_LuxR_C"/>
</dbReference>
<keyword evidence="3" id="KW-1185">Reference proteome</keyword>
<dbReference type="InterPro" id="IPR036388">
    <property type="entry name" value="WH-like_DNA-bd_sf"/>
</dbReference>
<accession>A0A1M7YSH0</accession>
<reference evidence="3" key="1">
    <citation type="submission" date="2016-12" db="EMBL/GenBank/DDBJ databases">
        <authorList>
            <person name="Rodrigo-Torres L."/>
            <person name="Arahal R.D."/>
            <person name="Lucena T."/>
        </authorList>
    </citation>
    <scope>NUCLEOTIDE SEQUENCE [LARGE SCALE GENOMIC DNA]</scope>
</reference>
<dbReference type="Proteomes" id="UP000184600">
    <property type="component" value="Unassembled WGS sequence"/>
</dbReference>
<dbReference type="EMBL" id="FRFG01000015">
    <property type="protein sequence ID" value="SHO55567.1"/>
    <property type="molecule type" value="Genomic_DNA"/>
</dbReference>
<dbReference type="Gene3D" id="1.10.10.10">
    <property type="entry name" value="Winged helix-like DNA-binding domain superfamily/Winged helix DNA-binding domain"/>
    <property type="match status" value="1"/>
</dbReference>
<name>A0A1M7YSH0_9VIBR</name>
<dbReference type="Pfam" id="PF00196">
    <property type="entry name" value="GerE"/>
    <property type="match status" value="1"/>
</dbReference>
<feature type="domain" description="HTH luxR-type" evidence="1">
    <location>
        <begin position="21"/>
        <end position="86"/>
    </location>
</feature>
<sequence length="93" mass="10728">MRNYTATVQVLVNQDIDRIFMQFPDLGLTKKQFSVVYMFANGYSDKNIAAHTETSIDNVKNHIDVARKKLNCGTRTDLRMVYLTRLVSTVLNR</sequence>
<proteinExistence type="predicted"/>
<organism evidence="2 3">
    <name type="scientific">Vibrio quintilis</name>
    <dbReference type="NCBI Taxonomy" id="1117707"/>
    <lineage>
        <taxon>Bacteria</taxon>
        <taxon>Pseudomonadati</taxon>
        <taxon>Pseudomonadota</taxon>
        <taxon>Gammaproteobacteria</taxon>
        <taxon>Vibrionales</taxon>
        <taxon>Vibrionaceae</taxon>
        <taxon>Vibrio</taxon>
    </lineage>
</organism>
<dbReference type="PROSITE" id="PS50043">
    <property type="entry name" value="HTH_LUXR_2"/>
    <property type="match status" value="1"/>
</dbReference>
<dbReference type="AlphaFoldDB" id="A0A1M7YSH0"/>
<dbReference type="InterPro" id="IPR016032">
    <property type="entry name" value="Sig_transdc_resp-reg_C-effctor"/>
</dbReference>
<protein>
    <submittedName>
        <fullName evidence="2">Bacterial regulatory proteins, luxR family</fullName>
    </submittedName>
</protein>
<evidence type="ECO:0000313" key="2">
    <source>
        <dbReference type="EMBL" id="SHO55567.1"/>
    </source>
</evidence>